<dbReference type="EC" id="2.1.1.-" evidence="4"/>
<dbReference type="PANTHER" id="PTHR13370">
    <property type="entry name" value="RNA METHYLASE-RELATED"/>
    <property type="match status" value="1"/>
</dbReference>
<comment type="similarity">
    <text evidence="1 4">Belongs to the N(4)/N(6)-methyltransferase family.</text>
</comment>
<evidence type="ECO:0000313" key="6">
    <source>
        <dbReference type="EMBL" id="OBU07778.1"/>
    </source>
</evidence>
<keyword evidence="2 6" id="KW-0489">Methyltransferase</keyword>
<dbReference type="GO" id="GO:0008170">
    <property type="term" value="F:N-methyltransferase activity"/>
    <property type="evidence" value="ECO:0007669"/>
    <property type="project" value="InterPro"/>
</dbReference>
<accession>A0A1B8HFC8</accession>
<evidence type="ECO:0000256" key="4">
    <source>
        <dbReference type="RuleBase" id="RU362026"/>
    </source>
</evidence>
<comment type="caution">
    <text evidence="6">The sequence shown here is derived from an EMBL/GenBank/DDBJ whole genome shotgun (WGS) entry which is preliminary data.</text>
</comment>
<evidence type="ECO:0000259" key="5">
    <source>
        <dbReference type="Pfam" id="PF01555"/>
    </source>
</evidence>
<keyword evidence="3" id="KW-0808">Transferase</keyword>
<dbReference type="Proteomes" id="UP000092377">
    <property type="component" value="Unassembled WGS sequence"/>
</dbReference>
<protein>
    <recommendedName>
        <fullName evidence="4">Methyltransferase</fullName>
        <ecNumber evidence="4">2.1.1.-</ecNumber>
    </recommendedName>
</protein>
<dbReference type="PROSITE" id="PS00092">
    <property type="entry name" value="N6_MTASE"/>
    <property type="match status" value="1"/>
</dbReference>
<dbReference type="InterPro" id="IPR002941">
    <property type="entry name" value="DNA_methylase_N4/N6"/>
</dbReference>
<dbReference type="REBASE" id="170747">
    <property type="entry name" value="M.MpsMp20ORF6035P"/>
</dbReference>
<evidence type="ECO:0000256" key="3">
    <source>
        <dbReference type="ARBA" id="ARBA00022679"/>
    </source>
</evidence>
<dbReference type="GO" id="GO:0003677">
    <property type="term" value="F:DNA binding"/>
    <property type="evidence" value="ECO:0007669"/>
    <property type="project" value="InterPro"/>
</dbReference>
<evidence type="ECO:0000256" key="2">
    <source>
        <dbReference type="ARBA" id="ARBA00022603"/>
    </source>
</evidence>
<dbReference type="EMBL" id="LZEY01000023">
    <property type="protein sequence ID" value="OBU07778.1"/>
    <property type="molecule type" value="Genomic_DNA"/>
</dbReference>
<keyword evidence="7" id="KW-1185">Reference proteome</keyword>
<evidence type="ECO:0000256" key="1">
    <source>
        <dbReference type="ARBA" id="ARBA00006594"/>
    </source>
</evidence>
<organism evidence="6 7">
    <name type="scientific">Morganella psychrotolerans</name>
    <dbReference type="NCBI Taxonomy" id="368603"/>
    <lineage>
        <taxon>Bacteria</taxon>
        <taxon>Pseudomonadati</taxon>
        <taxon>Pseudomonadota</taxon>
        <taxon>Gammaproteobacteria</taxon>
        <taxon>Enterobacterales</taxon>
        <taxon>Morganellaceae</taxon>
        <taxon>Morganella</taxon>
    </lineage>
</organism>
<dbReference type="PRINTS" id="PR00508">
    <property type="entry name" value="S21N4MTFRASE"/>
</dbReference>
<dbReference type="PANTHER" id="PTHR13370:SF3">
    <property type="entry name" value="TRNA (GUANINE(10)-N2)-METHYLTRANSFERASE HOMOLOG"/>
    <property type="match status" value="1"/>
</dbReference>
<feature type="domain" description="DNA methylase N-4/N-6" evidence="5">
    <location>
        <begin position="29"/>
        <end position="340"/>
    </location>
</feature>
<dbReference type="SUPFAM" id="SSF53335">
    <property type="entry name" value="S-adenosyl-L-methionine-dependent methyltransferases"/>
    <property type="match status" value="1"/>
</dbReference>
<name>A0A1B8HFC8_9GAMM</name>
<dbReference type="Gene3D" id="3.40.50.150">
    <property type="entry name" value="Vaccinia Virus protein VP39"/>
    <property type="match status" value="1"/>
</dbReference>
<gene>
    <name evidence="6" type="ORF">AYY18_06035</name>
</gene>
<reference evidence="7" key="1">
    <citation type="submission" date="2016-06" db="EMBL/GenBank/DDBJ databases">
        <authorList>
            <person name="Butler K."/>
        </authorList>
    </citation>
    <scope>NUCLEOTIDE SEQUENCE [LARGE SCALE GENOMIC DNA]</scope>
    <source>
        <strain evidence="7">GCSL-Mp20</strain>
    </source>
</reference>
<proteinExistence type="inferred from homology"/>
<dbReference type="InterPro" id="IPR002052">
    <property type="entry name" value="DNA_methylase_N6_adenine_CS"/>
</dbReference>
<dbReference type="Pfam" id="PF01555">
    <property type="entry name" value="N6_N4_Mtase"/>
    <property type="match status" value="1"/>
</dbReference>
<dbReference type="OrthoDB" id="9816043at2"/>
<dbReference type="InterPro" id="IPR001091">
    <property type="entry name" value="RM_Methyltransferase"/>
</dbReference>
<dbReference type="RefSeq" id="WP_067403034.1">
    <property type="nucleotide sequence ID" value="NZ_LZEY01000023.1"/>
</dbReference>
<sequence>MKNTVNLNSINLVNDDSLSYIKTLPDNCIDLIATDPPYFQVKSCSWDNQWENVGAYLSWLDEMLAEFWRVLKPNGSLYLFCGSRLASDTELLVRARFDVLSHIIWAKPSGPWRRQNKDGLRSFHPATERILFAEHYRGPVKGKSSEYHQRRDELKKNVFTPLIEYFKQARDALGITAKDIQQATGKQMSSHWFGYSQWQLPNEADYLKLQVLFQRVAAERQRNNPLSREHGDLVSEQYALRREYHELSDQYQLLRRYFAVSVDVPYTDVWTYPPVQYYPGKHPCEKPAAMMEHIIKASSREGDIVADFFMGSGATLKAALKYNRRVLGVEMETERFEQTKTEIFQLSGISG</sequence>
<dbReference type="GO" id="GO:0032259">
    <property type="term" value="P:methylation"/>
    <property type="evidence" value="ECO:0007669"/>
    <property type="project" value="UniProtKB-KW"/>
</dbReference>
<dbReference type="GO" id="GO:0005737">
    <property type="term" value="C:cytoplasm"/>
    <property type="evidence" value="ECO:0007669"/>
    <property type="project" value="TreeGrafter"/>
</dbReference>
<evidence type="ECO:0000313" key="7">
    <source>
        <dbReference type="Proteomes" id="UP000092377"/>
    </source>
</evidence>
<dbReference type="InterPro" id="IPR029063">
    <property type="entry name" value="SAM-dependent_MTases_sf"/>
</dbReference>
<dbReference type="AlphaFoldDB" id="A0A1B8HFC8"/>